<dbReference type="InterPro" id="IPR010992">
    <property type="entry name" value="IHF-like_DNA-bd_dom_sf"/>
</dbReference>
<gene>
    <name evidence="3" type="ORF">HXK21_03140</name>
</gene>
<accession>A0A929RVI5</accession>
<name>A0A929RVI5_9BACT</name>
<reference evidence="3" key="1">
    <citation type="submission" date="2020-04" db="EMBL/GenBank/DDBJ databases">
        <title>Deep metagenomics examines the oral microbiome during advanced dental caries in children, revealing novel taxa and co-occurrences with host molecules.</title>
        <authorList>
            <person name="Baker J.L."/>
            <person name="Morton J.T."/>
            <person name="Dinis M."/>
            <person name="Alvarez R."/>
            <person name="Tran N.C."/>
            <person name="Knight R."/>
            <person name="Edlund A."/>
        </authorList>
    </citation>
    <scope>NUCLEOTIDE SEQUENCE</scope>
    <source>
        <strain evidence="3">JCVI_34_bin.1</strain>
    </source>
</reference>
<dbReference type="Proteomes" id="UP000704068">
    <property type="component" value="Unassembled WGS sequence"/>
</dbReference>
<organism evidence="3 4">
    <name type="scientific">Alloprevotella tannerae</name>
    <dbReference type="NCBI Taxonomy" id="76122"/>
    <lineage>
        <taxon>Bacteria</taxon>
        <taxon>Pseudomonadati</taxon>
        <taxon>Bacteroidota</taxon>
        <taxon>Bacteroidia</taxon>
        <taxon>Bacteroidales</taxon>
        <taxon>Prevotellaceae</taxon>
        <taxon>Alloprevotella</taxon>
    </lineage>
</organism>
<evidence type="ECO:0000259" key="2">
    <source>
        <dbReference type="Pfam" id="PF18291"/>
    </source>
</evidence>
<dbReference type="AlphaFoldDB" id="A0A929RVI5"/>
<dbReference type="GO" id="GO:0003677">
    <property type="term" value="F:DNA binding"/>
    <property type="evidence" value="ECO:0007669"/>
    <property type="project" value="UniProtKB-KW"/>
</dbReference>
<dbReference type="RefSeq" id="WP_303763227.1">
    <property type="nucleotide sequence ID" value="NZ_JABZGR010000006.1"/>
</dbReference>
<proteinExistence type="predicted"/>
<evidence type="ECO:0000313" key="4">
    <source>
        <dbReference type="Proteomes" id="UP000704068"/>
    </source>
</evidence>
<feature type="domain" description="HU" evidence="2">
    <location>
        <begin position="3"/>
        <end position="117"/>
    </location>
</feature>
<keyword evidence="1 3" id="KW-0238">DNA-binding</keyword>
<dbReference type="EMBL" id="JABZGR010000006">
    <property type="protein sequence ID" value="MBF0970025.1"/>
    <property type="molecule type" value="Genomic_DNA"/>
</dbReference>
<dbReference type="InterPro" id="IPR041607">
    <property type="entry name" value="HU-HIG"/>
</dbReference>
<comment type="caution">
    <text evidence="3">The sequence shown here is derived from an EMBL/GenBank/DDBJ whole genome shotgun (WGS) entry which is preliminary data.</text>
</comment>
<dbReference type="Pfam" id="PF18291">
    <property type="entry name" value="HU-HIG"/>
    <property type="match status" value="1"/>
</dbReference>
<evidence type="ECO:0000256" key="1">
    <source>
        <dbReference type="ARBA" id="ARBA00023125"/>
    </source>
</evidence>
<dbReference type="SUPFAM" id="SSF47729">
    <property type="entry name" value="IHF-like DNA-binding proteins"/>
    <property type="match status" value="1"/>
</dbReference>
<sequence length="145" mass="16143">MDYSLNKRKMTIGSLKGKEVYVASPVCQKQRISFDKLCAQMAEDTTVGDADVAAVFYKFRTVLNQLCSQGFIVDAGPLGTFRPTFTSKVVAKEKDFKPMDCISKAYIRFTPTADFRRLKHVQYYRVTKLQKLPKPSGGGLPGSGT</sequence>
<evidence type="ECO:0000313" key="3">
    <source>
        <dbReference type="EMBL" id="MBF0970025.1"/>
    </source>
</evidence>
<protein>
    <submittedName>
        <fullName evidence="3">DNA-binding protein</fullName>
    </submittedName>
</protein>